<dbReference type="OrthoDB" id="5781608at2759"/>
<gene>
    <name evidence="6" type="ORF">L596_013295</name>
</gene>
<keyword evidence="7" id="KW-1185">Reference proteome</keyword>
<accession>A0A4U5P0D4</accession>
<feature type="domain" description="DAN" evidence="5">
    <location>
        <begin position="30"/>
        <end position="87"/>
    </location>
</feature>
<evidence type="ECO:0000256" key="2">
    <source>
        <dbReference type="ARBA" id="ARBA00022525"/>
    </source>
</evidence>
<evidence type="ECO:0000256" key="3">
    <source>
        <dbReference type="ARBA" id="ARBA00022729"/>
    </source>
</evidence>
<evidence type="ECO:0000313" key="7">
    <source>
        <dbReference type="Proteomes" id="UP000298663"/>
    </source>
</evidence>
<comment type="caution">
    <text evidence="6">The sequence shown here is derived from an EMBL/GenBank/DDBJ whole genome shotgun (WGS) entry which is preliminary data.</text>
</comment>
<evidence type="ECO:0000256" key="4">
    <source>
        <dbReference type="ARBA" id="ARBA00023157"/>
    </source>
</evidence>
<sequence>MAQTTLRSQDYVSALLYFVVVCSVATGATAATLAKGGCKLIGHTHVIDELGCDLVAVKVNRCSGYCWSFSFPNPKMDNQLTVHAKCCRMLETEMVLQGLANNRG</sequence>
<dbReference type="InterPro" id="IPR029034">
    <property type="entry name" value="Cystine-knot_cytokine"/>
</dbReference>
<keyword evidence="2" id="KW-0964">Secreted</keyword>
<evidence type="ECO:0000256" key="1">
    <source>
        <dbReference type="ARBA" id="ARBA00004613"/>
    </source>
</evidence>
<dbReference type="GO" id="GO:0005576">
    <property type="term" value="C:extracellular region"/>
    <property type="evidence" value="ECO:0007669"/>
    <property type="project" value="UniProtKB-SubCell"/>
</dbReference>
<dbReference type="InterPro" id="IPR004133">
    <property type="entry name" value="DAN_dom"/>
</dbReference>
<keyword evidence="3" id="KW-0732">Signal</keyword>
<reference evidence="6 7" key="2">
    <citation type="journal article" date="2019" name="G3 (Bethesda)">
        <title>Hybrid Assembly of the Genome of the Entomopathogenic Nematode Steinernema carpocapsae Identifies the X-Chromosome.</title>
        <authorList>
            <person name="Serra L."/>
            <person name="Macchietto M."/>
            <person name="Macias-Munoz A."/>
            <person name="McGill C.J."/>
            <person name="Rodriguez I.M."/>
            <person name="Rodriguez B."/>
            <person name="Murad R."/>
            <person name="Mortazavi A."/>
        </authorList>
    </citation>
    <scope>NUCLEOTIDE SEQUENCE [LARGE SCALE GENOMIC DNA]</scope>
    <source>
        <strain evidence="6 7">ALL</strain>
    </source>
</reference>
<comment type="subcellular location">
    <subcellularLocation>
        <location evidence="1">Secreted</location>
    </subcellularLocation>
</comment>
<evidence type="ECO:0000313" key="6">
    <source>
        <dbReference type="EMBL" id="TKR89151.1"/>
    </source>
</evidence>
<protein>
    <recommendedName>
        <fullName evidence="5">DAN domain-containing protein</fullName>
    </recommendedName>
</protein>
<dbReference type="AlphaFoldDB" id="A0A4U5P0D4"/>
<dbReference type="Proteomes" id="UP000298663">
    <property type="component" value="Unassembled WGS sequence"/>
</dbReference>
<evidence type="ECO:0000259" key="5">
    <source>
        <dbReference type="Pfam" id="PF03045"/>
    </source>
</evidence>
<organism evidence="6 7">
    <name type="scientific">Steinernema carpocapsae</name>
    <name type="common">Entomopathogenic nematode</name>
    <dbReference type="NCBI Taxonomy" id="34508"/>
    <lineage>
        <taxon>Eukaryota</taxon>
        <taxon>Metazoa</taxon>
        <taxon>Ecdysozoa</taxon>
        <taxon>Nematoda</taxon>
        <taxon>Chromadorea</taxon>
        <taxon>Rhabditida</taxon>
        <taxon>Tylenchina</taxon>
        <taxon>Panagrolaimomorpha</taxon>
        <taxon>Strongyloidoidea</taxon>
        <taxon>Steinernematidae</taxon>
        <taxon>Steinernema</taxon>
    </lineage>
</organism>
<proteinExistence type="predicted"/>
<dbReference type="EMBL" id="AZBU02000003">
    <property type="protein sequence ID" value="TKR89151.1"/>
    <property type="molecule type" value="Genomic_DNA"/>
</dbReference>
<dbReference type="Gene3D" id="2.10.90.10">
    <property type="entry name" value="Cystine-knot cytokines"/>
    <property type="match status" value="1"/>
</dbReference>
<name>A0A4U5P0D4_STECR</name>
<dbReference type="Pfam" id="PF03045">
    <property type="entry name" value="DAN"/>
    <property type="match status" value="1"/>
</dbReference>
<reference evidence="6 7" key="1">
    <citation type="journal article" date="2015" name="Genome Biol.">
        <title>Comparative genomics of Steinernema reveals deeply conserved gene regulatory networks.</title>
        <authorList>
            <person name="Dillman A.R."/>
            <person name="Macchietto M."/>
            <person name="Porter C.F."/>
            <person name="Rogers A."/>
            <person name="Williams B."/>
            <person name="Antoshechkin I."/>
            <person name="Lee M.M."/>
            <person name="Goodwin Z."/>
            <person name="Lu X."/>
            <person name="Lewis E.E."/>
            <person name="Goodrich-Blair H."/>
            <person name="Stock S.P."/>
            <person name="Adams B.J."/>
            <person name="Sternberg P.W."/>
            <person name="Mortazavi A."/>
        </authorList>
    </citation>
    <scope>NUCLEOTIDE SEQUENCE [LARGE SCALE GENOMIC DNA]</scope>
    <source>
        <strain evidence="6 7">ALL</strain>
    </source>
</reference>
<keyword evidence="4" id="KW-1015">Disulfide bond</keyword>
<dbReference type="STRING" id="34508.A0A4U5P0D4"/>